<dbReference type="InterPro" id="IPR014794">
    <property type="entry name" value="DUF1779"/>
</dbReference>
<evidence type="ECO:0000313" key="2">
    <source>
        <dbReference type="Proteomes" id="UP001527202"/>
    </source>
</evidence>
<dbReference type="InterPro" id="IPR036209">
    <property type="entry name" value="YwmB-like_sf"/>
</dbReference>
<keyword evidence="2" id="KW-1185">Reference proteome</keyword>
<evidence type="ECO:0000313" key="1">
    <source>
        <dbReference type="EMBL" id="MCY9597034.1"/>
    </source>
</evidence>
<name>A0ABT4FJ33_9BACL</name>
<accession>A0ABT4FJ33</accession>
<gene>
    <name evidence="1" type="ORF">M5X16_14760</name>
</gene>
<dbReference type="EMBL" id="JAMDMJ010000016">
    <property type="protein sequence ID" value="MCY9597034.1"/>
    <property type="molecule type" value="Genomic_DNA"/>
</dbReference>
<reference evidence="1 2" key="1">
    <citation type="submission" date="2022-05" db="EMBL/GenBank/DDBJ databases">
        <title>Genome Sequencing of Bee-Associated Microbes.</title>
        <authorList>
            <person name="Dunlap C."/>
        </authorList>
    </citation>
    <scope>NUCLEOTIDE SEQUENCE [LARGE SCALE GENOMIC DNA]</scope>
    <source>
        <strain evidence="1 2">NRRL B-23120</strain>
    </source>
</reference>
<dbReference type="Gene3D" id="3.30.360.40">
    <property type="entry name" value="YwmB-like"/>
    <property type="match status" value="1"/>
</dbReference>
<organism evidence="1 2">
    <name type="scientific">Paenibacillus chitinolyticus</name>
    <dbReference type="NCBI Taxonomy" id="79263"/>
    <lineage>
        <taxon>Bacteria</taxon>
        <taxon>Bacillati</taxon>
        <taxon>Bacillota</taxon>
        <taxon>Bacilli</taxon>
        <taxon>Bacillales</taxon>
        <taxon>Paenibacillaceae</taxon>
        <taxon>Paenibacillus</taxon>
    </lineage>
</organism>
<dbReference type="RefSeq" id="WP_268630171.1">
    <property type="nucleotide sequence ID" value="NZ_JAMDMJ010000016.1"/>
</dbReference>
<proteinExistence type="predicted"/>
<sequence>GGLSLQLARLDDGSAFVIARLEARAADGLPALEARRASLEAALQAAGVQADCNVVLQGAAARPSAGAAAQADGLQALLAKRLGAAPLERYADGETVSITMSAPKLQASVISGGKRVNLQAAVHTVTESGLQRITIGTPVITTEY</sequence>
<dbReference type="SUPFAM" id="SSF143842">
    <property type="entry name" value="YwmB-like"/>
    <property type="match status" value="1"/>
</dbReference>
<comment type="caution">
    <text evidence="1">The sequence shown here is derived from an EMBL/GenBank/DDBJ whole genome shotgun (WGS) entry which is preliminary data.</text>
</comment>
<dbReference type="Proteomes" id="UP001527202">
    <property type="component" value="Unassembled WGS sequence"/>
</dbReference>
<dbReference type="Pfam" id="PF08680">
    <property type="entry name" value="DUF1779"/>
    <property type="match status" value="1"/>
</dbReference>
<feature type="non-terminal residue" evidence="1">
    <location>
        <position position="1"/>
    </location>
</feature>
<protein>
    <submittedName>
        <fullName evidence="1">YwmB family TATA-box binding protein</fullName>
    </submittedName>
</protein>